<dbReference type="PROSITE" id="PS00455">
    <property type="entry name" value="AMP_BINDING"/>
    <property type="match status" value="1"/>
</dbReference>
<comment type="caution">
    <text evidence="6">The sequence shown here is derived from an EMBL/GenBank/DDBJ whole genome shotgun (WGS) entry which is preliminary data.</text>
</comment>
<dbReference type="PROSITE" id="PS00012">
    <property type="entry name" value="PHOSPHOPANTETHEINE"/>
    <property type="match status" value="1"/>
</dbReference>
<dbReference type="Gene3D" id="1.10.1200.10">
    <property type="entry name" value="ACP-like"/>
    <property type="match status" value="1"/>
</dbReference>
<dbReference type="Gene3D" id="3.30.300.30">
    <property type="match status" value="1"/>
</dbReference>
<dbReference type="AlphaFoldDB" id="A0A7W1WSS4"/>
<dbReference type="InterPro" id="IPR020845">
    <property type="entry name" value="AMP-binding_CS"/>
</dbReference>
<dbReference type="SUPFAM" id="SSF56801">
    <property type="entry name" value="Acetyl-CoA synthetase-like"/>
    <property type="match status" value="2"/>
</dbReference>
<proteinExistence type="predicted"/>
<dbReference type="Gene3D" id="3.40.50.980">
    <property type="match status" value="2"/>
</dbReference>
<evidence type="ECO:0000259" key="5">
    <source>
        <dbReference type="PROSITE" id="PS50075"/>
    </source>
</evidence>
<protein>
    <submittedName>
        <fullName evidence="6">AMP-binding protein</fullName>
    </submittedName>
</protein>
<dbReference type="GO" id="GO:0047527">
    <property type="term" value="F:2,3-dihydroxybenzoate-serine ligase activity"/>
    <property type="evidence" value="ECO:0007669"/>
    <property type="project" value="TreeGrafter"/>
</dbReference>
<evidence type="ECO:0000313" key="6">
    <source>
        <dbReference type="EMBL" id="MBA4495176.1"/>
    </source>
</evidence>
<organism evidence="6 7">
    <name type="scientific">Paenactinomyces guangxiensis</name>
    <dbReference type="NCBI Taxonomy" id="1490290"/>
    <lineage>
        <taxon>Bacteria</taxon>
        <taxon>Bacillati</taxon>
        <taxon>Bacillota</taxon>
        <taxon>Bacilli</taxon>
        <taxon>Bacillales</taxon>
        <taxon>Thermoactinomycetaceae</taxon>
        <taxon>Paenactinomyces</taxon>
    </lineage>
</organism>
<dbReference type="PANTHER" id="PTHR45527">
    <property type="entry name" value="NONRIBOSOMAL PEPTIDE SYNTHETASE"/>
    <property type="match status" value="1"/>
</dbReference>
<dbReference type="Gene3D" id="3.30.559.30">
    <property type="entry name" value="Nonribosomal peptide synthetase, condensation domain"/>
    <property type="match status" value="1"/>
</dbReference>
<keyword evidence="4" id="KW-0045">Antibiotic biosynthesis</keyword>
<comment type="cofactor">
    <cofactor evidence="1">
        <name>pantetheine 4'-phosphate</name>
        <dbReference type="ChEBI" id="CHEBI:47942"/>
    </cofactor>
</comment>
<name>A0A7W1WSS4_9BACL</name>
<dbReference type="GO" id="GO:0005829">
    <property type="term" value="C:cytosol"/>
    <property type="evidence" value="ECO:0007669"/>
    <property type="project" value="TreeGrafter"/>
</dbReference>
<dbReference type="Proteomes" id="UP000535491">
    <property type="component" value="Unassembled WGS sequence"/>
</dbReference>
<dbReference type="InterPro" id="IPR020806">
    <property type="entry name" value="PKS_PP-bd"/>
</dbReference>
<dbReference type="InterPro" id="IPR000873">
    <property type="entry name" value="AMP-dep_synth/lig_dom"/>
</dbReference>
<evidence type="ECO:0000313" key="7">
    <source>
        <dbReference type="Proteomes" id="UP000535491"/>
    </source>
</evidence>
<dbReference type="SUPFAM" id="SSF47336">
    <property type="entry name" value="ACP-like"/>
    <property type="match status" value="1"/>
</dbReference>
<dbReference type="GO" id="GO:0009239">
    <property type="term" value="P:enterobactin biosynthetic process"/>
    <property type="evidence" value="ECO:0007669"/>
    <property type="project" value="TreeGrafter"/>
</dbReference>
<dbReference type="InterPro" id="IPR006162">
    <property type="entry name" value="Ppantetheine_attach_site"/>
</dbReference>
<dbReference type="Gene3D" id="3.30.559.10">
    <property type="entry name" value="Chloramphenicol acetyltransferase-like domain"/>
    <property type="match status" value="1"/>
</dbReference>
<dbReference type="Pfam" id="PF00668">
    <property type="entry name" value="Condensation"/>
    <property type="match status" value="2"/>
</dbReference>
<dbReference type="PROSITE" id="PS50075">
    <property type="entry name" value="CARRIER"/>
    <property type="match status" value="1"/>
</dbReference>
<dbReference type="PANTHER" id="PTHR45527:SF1">
    <property type="entry name" value="FATTY ACID SYNTHASE"/>
    <property type="match status" value="1"/>
</dbReference>
<feature type="domain" description="Carrier" evidence="5">
    <location>
        <begin position="101"/>
        <end position="176"/>
    </location>
</feature>
<keyword evidence="7" id="KW-1185">Reference proteome</keyword>
<dbReference type="SMART" id="SM00823">
    <property type="entry name" value="PKS_PP"/>
    <property type="match status" value="1"/>
</dbReference>
<dbReference type="InterPro" id="IPR025110">
    <property type="entry name" value="AMP-bd_C"/>
</dbReference>
<dbReference type="InterPro" id="IPR036736">
    <property type="entry name" value="ACP-like_sf"/>
</dbReference>
<keyword evidence="2" id="KW-0596">Phosphopantetheine</keyword>
<dbReference type="InterPro" id="IPR001242">
    <property type="entry name" value="Condensation_dom"/>
</dbReference>
<dbReference type="SUPFAM" id="SSF52777">
    <property type="entry name" value="CoA-dependent acyltransferases"/>
    <property type="match status" value="3"/>
</dbReference>
<dbReference type="FunFam" id="3.30.559.10:FF:000012">
    <property type="entry name" value="Non-ribosomal peptide synthetase"/>
    <property type="match status" value="1"/>
</dbReference>
<gene>
    <name evidence="6" type="ORF">H1191_12755</name>
</gene>
<accession>A0A7W1WSS4</accession>
<dbReference type="Pfam" id="PF00501">
    <property type="entry name" value="AMP-binding"/>
    <property type="match status" value="1"/>
</dbReference>
<evidence type="ECO:0000256" key="3">
    <source>
        <dbReference type="ARBA" id="ARBA00022553"/>
    </source>
</evidence>
<dbReference type="EMBL" id="JACEIQ010000012">
    <property type="protein sequence ID" value="MBA4495176.1"/>
    <property type="molecule type" value="Genomic_DNA"/>
</dbReference>
<dbReference type="GO" id="GO:0043041">
    <property type="term" value="P:amino acid activation for nonribosomal peptide biosynthetic process"/>
    <property type="evidence" value="ECO:0007669"/>
    <property type="project" value="TreeGrafter"/>
</dbReference>
<reference evidence="6 7" key="1">
    <citation type="submission" date="2020-07" db="EMBL/GenBank/DDBJ databases">
        <authorList>
            <person name="Feng H."/>
        </authorList>
    </citation>
    <scope>NUCLEOTIDE SEQUENCE [LARGE SCALE GENOMIC DNA]</scope>
    <source>
        <strain evidence="7">s-10</strain>
    </source>
</reference>
<evidence type="ECO:0000256" key="2">
    <source>
        <dbReference type="ARBA" id="ARBA00022450"/>
    </source>
</evidence>
<dbReference type="GO" id="GO:0008610">
    <property type="term" value="P:lipid biosynthetic process"/>
    <property type="evidence" value="ECO:0007669"/>
    <property type="project" value="UniProtKB-ARBA"/>
</dbReference>
<evidence type="ECO:0000256" key="4">
    <source>
        <dbReference type="ARBA" id="ARBA00023194"/>
    </source>
</evidence>
<dbReference type="Pfam" id="PF13193">
    <property type="entry name" value="AMP-binding_C"/>
    <property type="match status" value="1"/>
</dbReference>
<evidence type="ECO:0000256" key="1">
    <source>
        <dbReference type="ARBA" id="ARBA00001957"/>
    </source>
</evidence>
<sequence>MEEIERILKKHPAVNDAVVVVREDEQTNQNLVAYLVKAKEREQEQEKEFRSFLKEILPEYMIPNLFVFLPKLPLTANGKTDRKALPIPNQEKNDINTSMALPQNEIERIVASLFSEVLHKKIVGRDEDFFESGGHSLVATQLIARLRNAFEVDIPLVSIFESSTVAVLSDTIAKLLAKDEIQAVPPLKALSNDAETVPLSFAQQRLWFLDQLEPNSPIYNMPFAIRIKGILDRKMLEKALSEIILRHKALRTTFLEVDGEAVQKIHHPSNIKLPVVDLRRYSESEREAKACRLAKQEAKKPFNLEQGPLIRATLVQLQDNDHLFIFNIHHIVYDGWSRGVFISELTTLYQVFTEGRPSPLEDLPVQYPDYSVWQRQWLRDEVLDKQLNYWRSCLDGELPQLLLPTDRPRTVGQTFNGAIHTVKISLDLTERLQELSAREGSTLFMTLLAAYNTLLYRYTQQEDILVGTAIANRNHPELEKLIGFFVNTLVMRTDLSGNPSFRELLKRVRKMALQAYAHQDLPFEKLVEELCPDRDASHSPLFKVMFSLHNTPQHKWELPNLTITAMDLESETAKFDMNVEVTEEEDGLTIALEYNVDLFDKETIERFGLNFCTLLEQIVQNPKQTISDIPILTDEQKRELLDLCGQNGSLDWGESEEAIHHVFEKQAQDTPHRKTLTFEGKSLTYEQLNEQANQLAHYLRKKGMTDGARIAVCLERSAEMVVTLLAILKAGGVYVPLDPHYPKERLTYMVEDADPALWITREKFLNHIPSHQAEPIVYDETLAEELKVEDKRNLSDSTPRSSLAYIMYTSGSTGQPKGVCVTHRGVVSLVKETEFIPFSPHETWLQFAPVSFDAATFEIWGSLLNGAELVVFPPYLPSLEELGAFIQEQQITVLWLTSGLFNQMVDYNLSSLCQVRYLIAGGDVLSVPHVRKALQELPECQLNMISVWKVTGELNIVVLKDCLDEIVRRHGSLRTIFVDGSEGPVQKILPSLALPFSVVHLEEKPRDTRYDQAYELAKKEAHHSFNLETGPLIRVNLVQLSNKNISLL</sequence>
<keyword evidence="3" id="KW-0597">Phosphoprotein</keyword>
<dbReference type="InterPro" id="IPR023213">
    <property type="entry name" value="CAT-like_dom_sf"/>
</dbReference>
<dbReference type="CDD" id="cd19531">
    <property type="entry name" value="LCL_NRPS-like"/>
    <property type="match status" value="1"/>
</dbReference>
<dbReference type="FunFam" id="3.40.50.980:FF:000001">
    <property type="entry name" value="Non-ribosomal peptide synthetase"/>
    <property type="match status" value="1"/>
</dbReference>
<dbReference type="InterPro" id="IPR009081">
    <property type="entry name" value="PP-bd_ACP"/>
</dbReference>
<dbReference type="GO" id="GO:0031177">
    <property type="term" value="F:phosphopantetheine binding"/>
    <property type="evidence" value="ECO:0007669"/>
    <property type="project" value="InterPro"/>
</dbReference>
<dbReference type="GO" id="GO:0009366">
    <property type="term" value="C:enterobactin synthetase complex"/>
    <property type="evidence" value="ECO:0007669"/>
    <property type="project" value="TreeGrafter"/>
</dbReference>
<dbReference type="InterPro" id="IPR045851">
    <property type="entry name" value="AMP-bd_C_sf"/>
</dbReference>
<dbReference type="Pfam" id="PF00550">
    <property type="entry name" value="PP-binding"/>
    <property type="match status" value="1"/>
</dbReference>